<organism evidence="13 14">
    <name type="scientific">Apiospora kogelbergensis</name>
    <dbReference type="NCBI Taxonomy" id="1337665"/>
    <lineage>
        <taxon>Eukaryota</taxon>
        <taxon>Fungi</taxon>
        <taxon>Dikarya</taxon>
        <taxon>Ascomycota</taxon>
        <taxon>Pezizomycotina</taxon>
        <taxon>Sordariomycetes</taxon>
        <taxon>Xylariomycetidae</taxon>
        <taxon>Amphisphaeriales</taxon>
        <taxon>Apiosporaceae</taxon>
        <taxon>Apiospora</taxon>
    </lineage>
</organism>
<comment type="caution">
    <text evidence="13">The sequence shown here is derived from an EMBL/GenBank/DDBJ whole genome shotgun (WGS) entry which is preliminary data.</text>
</comment>
<dbReference type="SFLD" id="SFLDG01136">
    <property type="entry name" value="C1.6:_Phosphoserine_Phosphatas"/>
    <property type="match status" value="1"/>
</dbReference>
<dbReference type="NCBIfam" id="TIGR01488">
    <property type="entry name" value="HAD-SF-IB"/>
    <property type="match status" value="1"/>
</dbReference>
<dbReference type="Proteomes" id="UP001392437">
    <property type="component" value="Unassembled WGS sequence"/>
</dbReference>
<comment type="cofactor">
    <cofactor evidence="1">
        <name>Mg(2+)</name>
        <dbReference type="ChEBI" id="CHEBI:18420"/>
    </cofactor>
</comment>
<evidence type="ECO:0000256" key="2">
    <source>
        <dbReference type="ARBA" id="ARBA00005135"/>
    </source>
</evidence>
<dbReference type="GO" id="GO:0036424">
    <property type="term" value="F:L-phosphoserine phosphatase activity"/>
    <property type="evidence" value="ECO:0007669"/>
    <property type="project" value="InterPro"/>
</dbReference>
<evidence type="ECO:0000313" key="14">
    <source>
        <dbReference type="Proteomes" id="UP001392437"/>
    </source>
</evidence>
<evidence type="ECO:0000256" key="12">
    <source>
        <dbReference type="SAM" id="MobiDB-lite"/>
    </source>
</evidence>
<evidence type="ECO:0000256" key="10">
    <source>
        <dbReference type="ARBA" id="ARBA00031693"/>
    </source>
</evidence>
<evidence type="ECO:0000256" key="7">
    <source>
        <dbReference type="ARBA" id="ARBA00022801"/>
    </source>
</evidence>
<protein>
    <recommendedName>
        <fullName evidence="4">phosphoserine phosphatase</fullName>
        <ecNumber evidence="4">3.1.3.3</ecNumber>
    </recommendedName>
    <alternativeName>
        <fullName evidence="10">O-phosphoserine phosphohydrolase</fullName>
    </alternativeName>
</protein>
<feature type="region of interest" description="Disordered" evidence="12">
    <location>
        <begin position="116"/>
        <end position="166"/>
    </location>
</feature>
<dbReference type="SFLD" id="SFLDF00029">
    <property type="entry name" value="phosphoserine_phosphatase"/>
    <property type="match status" value="1"/>
</dbReference>
<dbReference type="SFLD" id="SFLDG01137">
    <property type="entry name" value="C1.6.1:_Phosphoserine_Phosphat"/>
    <property type="match status" value="1"/>
</dbReference>
<dbReference type="SUPFAM" id="SSF56784">
    <property type="entry name" value="HAD-like"/>
    <property type="match status" value="1"/>
</dbReference>
<comment type="pathway">
    <text evidence="2">Amino-acid biosynthesis; L-serine biosynthesis; L-serine from 3-phospho-D-glycerate: step 3/3.</text>
</comment>
<proteinExistence type="inferred from homology"/>
<dbReference type="InterPro" id="IPR050582">
    <property type="entry name" value="HAD-like_SerB"/>
</dbReference>
<evidence type="ECO:0000256" key="6">
    <source>
        <dbReference type="ARBA" id="ARBA00022723"/>
    </source>
</evidence>
<dbReference type="Gene3D" id="3.40.50.1000">
    <property type="entry name" value="HAD superfamily/HAD-like"/>
    <property type="match status" value="1"/>
</dbReference>
<accession>A0AAW0QP85</accession>
<evidence type="ECO:0000256" key="1">
    <source>
        <dbReference type="ARBA" id="ARBA00001946"/>
    </source>
</evidence>
<dbReference type="Pfam" id="PF12710">
    <property type="entry name" value="HAD"/>
    <property type="match status" value="1"/>
</dbReference>
<dbReference type="GO" id="GO:0006564">
    <property type="term" value="P:L-serine biosynthetic process"/>
    <property type="evidence" value="ECO:0007669"/>
    <property type="project" value="UniProtKB-KW"/>
</dbReference>
<keyword evidence="8" id="KW-0460">Magnesium</keyword>
<comment type="similarity">
    <text evidence="3">Belongs to the HAD-like hydrolase superfamily. SerB family.</text>
</comment>
<dbReference type="PANTHER" id="PTHR43344:SF2">
    <property type="entry name" value="PHOSPHOSERINE PHOSPHATASE"/>
    <property type="match status" value="1"/>
</dbReference>
<dbReference type="GO" id="GO:0005737">
    <property type="term" value="C:cytoplasm"/>
    <property type="evidence" value="ECO:0007669"/>
    <property type="project" value="TreeGrafter"/>
</dbReference>
<reference evidence="13 14" key="1">
    <citation type="submission" date="2023-01" db="EMBL/GenBank/DDBJ databases">
        <title>Analysis of 21 Apiospora genomes using comparative genomics revels a genus with tremendous synthesis potential of carbohydrate active enzymes and secondary metabolites.</title>
        <authorList>
            <person name="Sorensen T."/>
        </authorList>
    </citation>
    <scope>NUCLEOTIDE SEQUENCE [LARGE SCALE GENOMIC DNA]</scope>
    <source>
        <strain evidence="13 14">CBS 117206</strain>
    </source>
</reference>
<evidence type="ECO:0000256" key="8">
    <source>
        <dbReference type="ARBA" id="ARBA00022842"/>
    </source>
</evidence>
<dbReference type="InterPro" id="IPR004469">
    <property type="entry name" value="PSP"/>
</dbReference>
<sequence>MAEDNPATAPKQSLARPQLGGMRSSSYLQEHQQYRGPATKPEGHFGIDTVVEDLQSARISPAKPFSPFNGVPSKDEPPRIVDGGSHDFTHPNCAAPRGQKSSKLIATLMYKANKKATPLASSSQQSVASNDNLPSPRLPKSDSDIPANMAPTTNFDDFPLEPRAANEPEPLDHLYGSYISPMCITSFLHLMSTFPLPPGSSEITSSHKCLDDPDHPLVVELTLSPGPAEDFLSLADLRKHELIYRFEREWNIDVALQRGTLWRQHPRLVVFDMDSTLITQEVIDLLAATLKDPPDLAQRVADITHRAMLGELEFDAAFRERVQLLKGLPVNIFEQLRPVLDVTTGVPALIKALKRLGVKTAVLSGGFLPLTSWLAKELGIDYAHANEVVIDDAGRFTGEVQGRIVGKERKRELLLEIAAKEDINLNQVVAVGDGANDLLMMDAAGLGVAWNAKPRVQMEACARLNGESLLDLLYLFGFTREDLERLTE</sequence>
<keyword evidence="6" id="KW-0479">Metal-binding</keyword>
<feature type="compositionally biased region" description="Polar residues" evidence="12">
    <location>
        <begin position="119"/>
        <end position="133"/>
    </location>
</feature>
<evidence type="ECO:0000256" key="5">
    <source>
        <dbReference type="ARBA" id="ARBA00022605"/>
    </source>
</evidence>
<keyword evidence="9" id="KW-0718">Serine biosynthesis</keyword>
<dbReference type="SFLD" id="SFLDS00003">
    <property type="entry name" value="Haloacid_Dehalogenase"/>
    <property type="match status" value="1"/>
</dbReference>
<keyword evidence="5" id="KW-0028">Amino-acid biosynthesis</keyword>
<keyword evidence="14" id="KW-1185">Reference proteome</keyword>
<evidence type="ECO:0000256" key="4">
    <source>
        <dbReference type="ARBA" id="ARBA00012640"/>
    </source>
</evidence>
<dbReference type="EMBL" id="JAQQWP010000007">
    <property type="protein sequence ID" value="KAK8110042.1"/>
    <property type="molecule type" value="Genomic_DNA"/>
</dbReference>
<dbReference type="PANTHER" id="PTHR43344">
    <property type="entry name" value="PHOSPHOSERINE PHOSPHATASE"/>
    <property type="match status" value="1"/>
</dbReference>
<dbReference type="AlphaFoldDB" id="A0AAW0QP85"/>
<dbReference type="NCBIfam" id="TIGR00338">
    <property type="entry name" value="serB"/>
    <property type="match status" value="1"/>
</dbReference>
<evidence type="ECO:0000256" key="3">
    <source>
        <dbReference type="ARBA" id="ARBA00009184"/>
    </source>
</evidence>
<feature type="active site" description="Nucleophile" evidence="11">
    <location>
        <position position="272"/>
    </location>
</feature>
<feature type="active site" description="Proton donor" evidence="11">
    <location>
        <position position="274"/>
    </location>
</feature>
<dbReference type="EC" id="3.1.3.3" evidence="4"/>
<dbReference type="CDD" id="cd07500">
    <property type="entry name" value="HAD_PSP"/>
    <property type="match status" value="1"/>
</dbReference>
<feature type="region of interest" description="Disordered" evidence="12">
    <location>
        <begin position="1"/>
        <end position="45"/>
    </location>
</feature>
<evidence type="ECO:0000256" key="11">
    <source>
        <dbReference type="PIRSR" id="PIRSR604469-1"/>
    </source>
</evidence>
<dbReference type="InterPro" id="IPR036412">
    <property type="entry name" value="HAD-like_sf"/>
</dbReference>
<dbReference type="GO" id="GO:0000287">
    <property type="term" value="F:magnesium ion binding"/>
    <property type="evidence" value="ECO:0007669"/>
    <property type="project" value="TreeGrafter"/>
</dbReference>
<evidence type="ECO:0000313" key="13">
    <source>
        <dbReference type="EMBL" id="KAK8110042.1"/>
    </source>
</evidence>
<name>A0AAW0QP85_9PEZI</name>
<dbReference type="InterPro" id="IPR023214">
    <property type="entry name" value="HAD_sf"/>
</dbReference>
<dbReference type="FunFam" id="3.40.50.1000:FF:000143">
    <property type="entry name" value="Phosphoserine phosphatase serb"/>
    <property type="match status" value="1"/>
</dbReference>
<keyword evidence="7" id="KW-0378">Hydrolase</keyword>
<evidence type="ECO:0000256" key="9">
    <source>
        <dbReference type="ARBA" id="ARBA00023299"/>
    </source>
</evidence>
<gene>
    <name evidence="13" type="ORF">PG999_008179</name>
</gene>